<feature type="compositionally biased region" description="Pro residues" evidence="7">
    <location>
        <begin position="221"/>
        <end position="237"/>
    </location>
</feature>
<keyword evidence="6" id="KW-0539">Nucleus</keyword>
<evidence type="ECO:0000256" key="3">
    <source>
        <dbReference type="ARBA" id="ARBA00009138"/>
    </source>
</evidence>
<keyword evidence="4" id="KW-0963">Cytoplasm</keyword>
<reference evidence="9" key="1">
    <citation type="submission" date="2023-03" db="EMBL/GenBank/DDBJ databases">
        <title>Mating type loci evolution in Malassezia.</title>
        <authorList>
            <person name="Coelho M.A."/>
        </authorList>
    </citation>
    <scope>NUCLEOTIDE SEQUENCE</scope>
    <source>
        <strain evidence="9">CBS 9431</strain>
    </source>
</reference>
<feature type="region of interest" description="Disordered" evidence="7">
    <location>
        <begin position="162"/>
        <end position="181"/>
    </location>
</feature>
<feature type="region of interest" description="Disordered" evidence="7">
    <location>
        <begin position="114"/>
        <end position="154"/>
    </location>
</feature>
<organism evidence="9 10">
    <name type="scientific">Malassezia japonica</name>
    <dbReference type="NCBI Taxonomy" id="223818"/>
    <lineage>
        <taxon>Eukaryota</taxon>
        <taxon>Fungi</taxon>
        <taxon>Dikarya</taxon>
        <taxon>Basidiomycota</taxon>
        <taxon>Ustilaginomycotina</taxon>
        <taxon>Malasseziomycetes</taxon>
        <taxon>Malasseziales</taxon>
        <taxon>Malasseziaceae</taxon>
        <taxon>Malassezia</taxon>
    </lineage>
</organism>
<dbReference type="GO" id="GO:0000290">
    <property type="term" value="P:deadenylation-dependent decapping of nuclear-transcribed mRNA"/>
    <property type="evidence" value="ECO:0007669"/>
    <property type="project" value="InterPro"/>
</dbReference>
<dbReference type="PANTHER" id="PTHR21551">
    <property type="entry name" value="TOPOISOMERASE II-ASSOCIATED PROTEIN PAT1"/>
    <property type="match status" value="1"/>
</dbReference>
<dbReference type="GO" id="GO:0033962">
    <property type="term" value="P:P-body assembly"/>
    <property type="evidence" value="ECO:0007669"/>
    <property type="project" value="TreeGrafter"/>
</dbReference>
<dbReference type="GO" id="GO:0003723">
    <property type="term" value="F:RNA binding"/>
    <property type="evidence" value="ECO:0007669"/>
    <property type="project" value="UniProtKB-KW"/>
</dbReference>
<evidence type="ECO:0000256" key="2">
    <source>
        <dbReference type="ARBA" id="ARBA00004201"/>
    </source>
</evidence>
<feature type="region of interest" description="Disordered" evidence="7">
    <location>
        <begin position="199"/>
        <end position="238"/>
    </location>
</feature>
<dbReference type="GO" id="GO:0005634">
    <property type="term" value="C:nucleus"/>
    <property type="evidence" value="ECO:0007669"/>
    <property type="project" value="UniProtKB-SubCell"/>
</dbReference>
<dbReference type="InterPro" id="IPR039900">
    <property type="entry name" value="Pat1-like"/>
</dbReference>
<feature type="region of interest" description="Disordered" evidence="7">
    <location>
        <begin position="74"/>
        <end position="96"/>
    </location>
</feature>
<dbReference type="GeneID" id="85224576"/>
<proteinExistence type="inferred from homology"/>
<evidence type="ECO:0000313" key="9">
    <source>
        <dbReference type="EMBL" id="WFD37979.1"/>
    </source>
</evidence>
<feature type="compositionally biased region" description="Pro residues" evidence="7">
    <location>
        <begin position="170"/>
        <end position="181"/>
    </location>
</feature>
<evidence type="ECO:0000313" key="10">
    <source>
        <dbReference type="Proteomes" id="UP001217754"/>
    </source>
</evidence>
<feature type="domain" description="mRNA decay factor PAT1" evidence="8">
    <location>
        <begin position="149"/>
        <end position="846"/>
    </location>
</feature>
<dbReference type="GO" id="GO:0000932">
    <property type="term" value="C:P-body"/>
    <property type="evidence" value="ECO:0007669"/>
    <property type="project" value="UniProtKB-SubCell"/>
</dbReference>
<dbReference type="Proteomes" id="UP001217754">
    <property type="component" value="Chromosome 1"/>
</dbReference>
<keyword evidence="10" id="KW-1185">Reference proteome</keyword>
<dbReference type="AlphaFoldDB" id="A0AAF0J9U6"/>
<protein>
    <submittedName>
        <fullName evidence="9">DNA topoisomerase 2-associated protein pat1</fullName>
    </submittedName>
</protein>
<evidence type="ECO:0000256" key="7">
    <source>
        <dbReference type="SAM" id="MobiDB-lite"/>
    </source>
</evidence>
<dbReference type="InterPro" id="IPR019167">
    <property type="entry name" value="PAT1_dom"/>
</dbReference>
<comment type="subcellular location">
    <subcellularLocation>
        <location evidence="2">Cytoplasm</location>
        <location evidence="2">P-body</location>
    </subcellularLocation>
    <subcellularLocation>
        <location evidence="1">Nucleus</location>
    </subcellularLocation>
</comment>
<feature type="domain" description="mRNA decay factor PAT1" evidence="8">
    <location>
        <begin position="1"/>
        <end position="82"/>
    </location>
</feature>
<evidence type="ECO:0000256" key="5">
    <source>
        <dbReference type="ARBA" id="ARBA00022884"/>
    </source>
</evidence>
<dbReference type="RefSeq" id="XP_060120876.1">
    <property type="nucleotide sequence ID" value="XM_060264893.1"/>
</dbReference>
<feature type="region of interest" description="Disordered" evidence="7">
    <location>
        <begin position="1"/>
        <end position="20"/>
    </location>
</feature>
<keyword evidence="5" id="KW-0694">RNA-binding</keyword>
<dbReference type="PANTHER" id="PTHR21551:SF0">
    <property type="entry name" value="PROTEIN ASSOCIATED WITH TOPO II RELATED-1, ISOFORM A"/>
    <property type="match status" value="1"/>
</dbReference>
<accession>A0AAF0J9U6</accession>
<sequence>MSFFGFDASLPGKGAPDEESALNDKIERALAASAQEDVEVYTWGQDTYDGLGDQLQETNDDLNEDTFGTFAQDVGKDFDFGHGQPQAAQGKSDRNASAFAASFDDFWSTPALSVDVPKPEPERAPAPRPATLDEVEAELRTQRAPPPAPPAGRPLTLEEVEAELRSQRPAPVPSAPVQPAPVPSMPVAATAAAAAAAATTPPVPPPAASAPPAGMPLVRPTAPPAAAPAAPVPPPNPQAAHLARMRAMLEACPQAVQQAILSLPPPIQFDSLEEVGARFPALLVPGNASTSEEQAAIQLLLSTAPSRMQQWQAAEEKRRAKAAKLAQITRYNGIMSGSDKDFITRIQISHLVTPDPYTDDFYAHVFFAVRGGGRRIPLPDASTVEAIEQHKSEDKKGPRRKLTRHENAMLRMQQQVERLVDSRKKREAKGSATGLEGTLGRVSLSSANKPRQILQVIHAKGSHEAQSDAKPGAAEDAMRAALQGASLDDASLRTHGTQKRESLSRRESLVILEQLYAIVLRLEQLRREPALDADLDAMREQKQLTDKLWDELRVLEPLDVSDPHPFVSLLNHVKGKRLLPRALRLLDPEQGLATLTMLIASFSSLDAVRNYAPWEQYQALEALPHARAPLTATHAAEIGRSIDAFGNSVLFNMISLINQAPLRIVSGMLALLMERNDIVFCAKTRPGVSVLTVLLSRAETLRQAASAAVPIGEATPSADEVEQWSNVFGVLLDRLAAHGQLAQLFPSTRVQAALPFGVDVYLAHASRKEGSRFSIDAEDEPVWNLMALFAIHSDLNQQQVLVQELREKILANIIAANEAKSKGAKQEEDVRIRNVNLLLHALNLDAAQITL</sequence>
<name>A0AAF0J9U6_9BASI</name>
<evidence type="ECO:0000256" key="1">
    <source>
        <dbReference type="ARBA" id="ARBA00004123"/>
    </source>
</evidence>
<gene>
    <name evidence="9" type="primary">PAT1</name>
    <name evidence="9" type="ORF">MJAP1_000927</name>
</gene>
<dbReference type="Pfam" id="PF09770">
    <property type="entry name" value="PAT1"/>
    <property type="match status" value="2"/>
</dbReference>
<evidence type="ECO:0000259" key="8">
    <source>
        <dbReference type="Pfam" id="PF09770"/>
    </source>
</evidence>
<dbReference type="EMBL" id="CP119958">
    <property type="protein sequence ID" value="WFD37979.1"/>
    <property type="molecule type" value="Genomic_DNA"/>
</dbReference>
<evidence type="ECO:0000256" key="6">
    <source>
        <dbReference type="ARBA" id="ARBA00023242"/>
    </source>
</evidence>
<comment type="similarity">
    <text evidence="3">Belongs to the PAT1 family.</text>
</comment>
<evidence type="ECO:0000256" key="4">
    <source>
        <dbReference type="ARBA" id="ARBA00022490"/>
    </source>
</evidence>